<dbReference type="SUPFAM" id="SSF75304">
    <property type="entry name" value="Amidase signature (AS) enzymes"/>
    <property type="match status" value="1"/>
</dbReference>
<sequence>MTGPVFISTLSEEQRAVYGGDGPLAGLTFAIKDNIDLAGLPTTAADPRNTEPAAESAFVVERLVEAGAVPVGKTNLDQYATGLVGTRTPYGACTSVYSDTHVSGGSSSGSAVAVARGLADFALGTDTAGSGRVPAAFNGLVGVKPSRGLVSTRGVVPACRTLDCVTVMARSVALARRVFDVMHAYDDRDPLARRLTQVALPVGPPVIGVPQGDLGLDAGHDLAWKQAVEHAHELGAVVPVDVTPLLEAAELLYSGPWLAERWLAFGDRMDDDPAVDPTVRDIVRRGAALTAADAFAGFGRLAELARATEPLWSRLDALLLPVTPTHPTLAEVAADPVGVNARLGRFTNMANLLDLCAVAVPGPPRADGLPFGVQLLAPAGHDLALLDLAATWCGEPAAAGEGREADDVMLAVAGAHLSGQPLNGELLRRGATLAHTTRTAPDYRMFLVDGPLPRPGLTRVRGGTSPGEGVEVEVWRLPATQLAGFTATVLPPLALGPLELADGSSVLGFVCTADGADPARDITGFGGWRAWLASRS</sequence>
<reference evidence="3 4" key="1">
    <citation type="submission" date="2018-11" db="EMBL/GenBank/DDBJ databases">
        <authorList>
            <person name="Li F."/>
        </authorList>
    </citation>
    <scope>NUCLEOTIDE SEQUENCE [LARGE SCALE GENOMIC DNA]</scope>
    <source>
        <strain evidence="3 4">Gsoil 818</strain>
    </source>
</reference>
<comment type="caution">
    <text evidence="3">The sequence shown here is derived from an EMBL/GenBank/DDBJ whole genome shotgun (WGS) entry which is preliminary data.</text>
</comment>
<dbReference type="Proteomes" id="UP000279994">
    <property type="component" value="Unassembled WGS sequence"/>
</dbReference>
<dbReference type="NCBIfam" id="NF006043">
    <property type="entry name" value="PRK08186.1"/>
    <property type="match status" value="1"/>
</dbReference>
<name>A0A3N0GW55_9ACTN</name>
<dbReference type="InterPro" id="IPR000120">
    <property type="entry name" value="Amidase"/>
</dbReference>
<dbReference type="EMBL" id="RJSF01000007">
    <property type="protein sequence ID" value="RNM16649.1"/>
    <property type="molecule type" value="Genomic_DNA"/>
</dbReference>
<proteinExistence type="predicted"/>
<dbReference type="InterPro" id="IPR023631">
    <property type="entry name" value="Amidase_dom"/>
</dbReference>
<gene>
    <name evidence="3" type="primary">atzF</name>
    <name evidence="3" type="ORF">EFL26_03715</name>
</gene>
<dbReference type="GO" id="GO:0004039">
    <property type="term" value="F:allophanate hydrolase activity"/>
    <property type="evidence" value="ECO:0007669"/>
    <property type="project" value="UniProtKB-EC"/>
</dbReference>
<protein>
    <submittedName>
        <fullName evidence="3">Allophanate hydrolase</fullName>
        <ecNumber evidence="3">3.5.1.54</ecNumber>
    </submittedName>
</protein>
<dbReference type="Gene3D" id="3.10.490.10">
    <property type="entry name" value="Gamma-glutamyl cyclotransferase-like"/>
    <property type="match status" value="1"/>
</dbReference>
<dbReference type="Pfam" id="PF01425">
    <property type="entry name" value="Amidase"/>
    <property type="match status" value="1"/>
</dbReference>
<accession>A0A3N0GW55</accession>
<evidence type="ECO:0000259" key="1">
    <source>
        <dbReference type="Pfam" id="PF01425"/>
    </source>
</evidence>
<dbReference type="EC" id="3.5.1.54" evidence="3"/>
<dbReference type="InterPro" id="IPR014085">
    <property type="entry name" value="Allophanate_hydrolase"/>
</dbReference>
<evidence type="ECO:0000313" key="3">
    <source>
        <dbReference type="EMBL" id="RNM16649.1"/>
    </source>
</evidence>
<dbReference type="Gene3D" id="3.90.1300.10">
    <property type="entry name" value="Amidase signature (AS) domain"/>
    <property type="match status" value="1"/>
</dbReference>
<feature type="domain" description="Amidase" evidence="1">
    <location>
        <begin position="13"/>
        <end position="386"/>
    </location>
</feature>
<dbReference type="NCBIfam" id="TIGR02713">
    <property type="entry name" value="allophanate_hyd"/>
    <property type="match status" value="1"/>
</dbReference>
<dbReference type="PANTHER" id="PTHR11895:SF169">
    <property type="entry name" value="GLUTAMYL-TRNA(GLN) AMIDOTRANSFERASE"/>
    <property type="match status" value="1"/>
</dbReference>
<evidence type="ECO:0000259" key="2">
    <source>
        <dbReference type="Pfam" id="PF21986"/>
    </source>
</evidence>
<dbReference type="RefSeq" id="WP_123221541.1">
    <property type="nucleotide sequence ID" value="NZ_RJSF01000007.1"/>
</dbReference>
<keyword evidence="3" id="KW-0378">Hydrolase</keyword>
<dbReference type="Gene3D" id="1.20.58.1700">
    <property type="match status" value="1"/>
</dbReference>
<dbReference type="OrthoDB" id="182039at2"/>
<dbReference type="InterPro" id="IPR053844">
    <property type="entry name" value="AH_C"/>
</dbReference>
<dbReference type="AlphaFoldDB" id="A0A3N0GW55"/>
<dbReference type="InterPro" id="IPR036928">
    <property type="entry name" value="AS_sf"/>
</dbReference>
<organism evidence="3 4">
    <name type="scientific">Nocardioides pocheonensis</name>
    <dbReference type="NCBI Taxonomy" id="661485"/>
    <lineage>
        <taxon>Bacteria</taxon>
        <taxon>Bacillati</taxon>
        <taxon>Actinomycetota</taxon>
        <taxon>Actinomycetes</taxon>
        <taxon>Propionibacteriales</taxon>
        <taxon>Nocardioidaceae</taxon>
        <taxon>Nocardioides</taxon>
    </lineage>
</organism>
<feature type="domain" description="Allophanate hydrolase C-terminal" evidence="2">
    <location>
        <begin position="409"/>
        <end position="533"/>
    </location>
</feature>
<dbReference type="PANTHER" id="PTHR11895">
    <property type="entry name" value="TRANSAMIDASE"/>
    <property type="match status" value="1"/>
</dbReference>
<dbReference type="Pfam" id="PF21986">
    <property type="entry name" value="AH_C"/>
    <property type="match status" value="1"/>
</dbReference>
<evidence type="ECO:0000313" key="4">
    <source>
        <dbReference type="Proteomes" id="UP000279994"/>
    </source>
</evidence>
<keyword evidence="4" id="KW-1185">Reference proteome</keyword>